<evidence type="ECO:0000256" key="1">
    <source>
        <dbReference type="SAM" id="SignalP"/>
    </source>
</evidence>
<dbReference type="RefSeq" id="WP_169452638.1">
    <property type="nucleotide sequence ID" value="NZ_CP051774.1"/>
</dbReference>
<dbReference type="Proteomes" id="UP000501812">
    <property type="component" value="Chromosome"/>
</dbReference>
<name>A0A858RCA0_9BACT</name>
<keyword evidence="3" id="KW-1185">Reference proteome</keyword>
<accession>A0A858RCA0</accession>
<evidence type="ECO:0000313" key="2">
    <source>
        <dbReference type="EMBL" id="QJE94417.1"/>
    </source>
</evidence>
<gene>
    <name evidence="2" type="ORF">HHL09_00985</name>
</gene>
<reference evidence="2 3" key="1">
    <citation type="submission" date="2020-04" db="EMBL/GenBank/DDBJ databases">
        <title>Luteolibacter sp. G-1-1-1 isolated from soil.</title>
        <authorList>
            <person name="Dahal R.H."/>
        </authorList>
    </citation>
    <scope>NUCLEOTIDE SEQUENCE [LARGE SCALE GENOMIC DNA]</scope>
    <source>
        <strain evidence="2 3">G-1-1-1</strain>
    </source>
</reference>
<feature type="chain" id="PRO_5032717566" evidence="1">
    <location>
        <begin position="27"/>
        <end position="373"/>
    </location>
</feature>
<evidence type="ECO:0000313" key="3">
    <source>
        <dbReference type="Proteomes" id="UP000501812"/>
    </source>
</evidence>
<feature type="signal peptide" evidence="1">
    <location>
        <begin position="1"/>
        <end position="26"/>
    </location>
</feature>
<dbReference type="KEGG" id="luo:HHL09_00985"/>
<sequence>MSRITETFRPALFTLLALSASQPSQAADQPWAGSGSPDFFATEDAVLARHWFALSDQAFDGGLRDENSGTLSLRGEDPYPCYTTVDAGTLLPNGSLNRAALPAPLGFSGTLGEFTCLGLSLSPLTRLKIEIDSASGSTDRIDARGQVDLGSAELLVQDVAATRLPPGTKLTLLTYEGELSGSFANAPNGAELNVGANRFVVNYMDDNAVTLTIPSHAGPGYQEWAASKGLTGNHAAPNADPDDDGRTNLMEYALDGEPLLGMDDGKVLTATTAIPDQGEGLVVTLPVRSGTVFAGSGSKVSHEIDGMVYVIDAAEELVDLPAMKLTEVQGVSTNGLPMLSTGWEYRSFRVEGASEIAAESLRVKVEPAVSFAG</sequence>
<proteinExistence type="predicted"/>
<dbReference type="AlphaFoldDB" id="A0A858RCA0"/>
<keyword evidence="1" id="KW-0732">Signal</keyword>
<organism evidence="2 3">
    <name type="scientific">Luteolibacter luteus</name>
    <dbReference type="NCBI Taxonomy" id="2728835"/>
    <lineage>
        <taxon>Bacteria</taxon>
        <taxon>Pseudomonadati</taxon>
        <taxon>Verrucomicrobiota</taxon>
        <taxon>Verrucomicrobiia</taxon>
        <taxon>Verrucomicrobiales</taxon>
        <taxon>Verrucomicrobiaceae</taxon>
        <taxon>Luteolibacter</taxon>
    </lineage>
</organism>
<dbReference type="EMBL" id="CP051774">
    <property type="protein sequence ID" value="QJE94417.1"/>
    <property type="molecule type" value="Genomic_DNA"/>
</dbReference>
<protein>
    <submittedName>
        <fullName evidence="2">Uncharacterized protein</fullName>
    </submittedName>
</protein>